<dbReference type="Proteomes" id="UP000219252">
    <property type="component" value="Unassembled WGS sequence"/>
</dbReference>
<evidence type="ECO:0000256" key="1">
    <source>
        <dbReference type="SAM" id="Phobius"/>
    </source>
</evidence>
<keyword evidence="1" id="KW-1133">Transmembrane helix</keyword>
<reference evidence="3" key="1">
    <citation type="submission" date="2017-08" db="EMBL/GenBank/DDBJ databases">
        <authorList>
            <person name="Varghese N."/>
            <person name="Submissions S."/>
        </authorList>
    </citation>
    <scope>NUCLEOTIDE SEQUENCE [LARGE SCALE GENOMIC DNA]</scope>
    <source>
        <strain evidence="3">JC23</strain>
    </source>
</reference>
<dbReference type="OrthoDB" id="2943182at2"/>
<dbReference type="RefSeq" id="WP_097150169.1">
    <property type="nucleotide sequence ID" value="NZ_OBQC01000010.1"/>
</dbReference>
<gene>
    <name evidence="2" type="ORF">SAMN05877842_110138</name>
</gene>
<accession>A0A285UIK7</accession>
<dbReference type="EMBL" id="OBQC01000010">
    <property type="protein sequence ID" value="SOC41527.1"/>
    <property type="molecule type" value="Genomic_DNA"/>
</dbReference>
<keyword evidence="1" id="KW-0472">Membrane</keyword>
<protein>
    <submittedName>
        <fullName evidence="2">Uncharacterized protein</fullName>
    </submittedName>
</protein>
<keyword evidence="1" id="KW-0812">Transmembrane</keyword>
<name>A0A285UIK7_9BACL</name>
<keyword evidence="3" id="KW-1185">Reference proteome</keyword>
<proteinExistence type="predicted"/>
<evidence type="ECO:0000313" key="3">
    <source>
        <dbReference type="Proteomes" id="UP000219252"/>
    </source>
</evidence>
<sequence>MENKEKTSKGNDKARQEVTVNNHFSFSINFGDVLSLLTLIAGFFLIKNFFGQDKVEKKLKKNN</sequence>
<organism evidence="2 3">
    <name type="scientific">Ureibacillus acetophenoni</name>
    <dbReference type="NCBI Taxonomy" id="614649"/>
    <lineage>
        <taxon>Bacteria</taxon>
        <taxon>Bacillati</taxon>
        <taxon>Bacillota</taxon>
        <taxon>Bacilli</taxon>
        <taxon>Bacillales</taxon>
        <taxon>Caryophanaceae</taxon>
        <taxon>Ureibacillus</taxon>
    </lineage>
</organism>
<evidence type="ECO:0000313" key="2">
    <source>
        <dbReference type="EMBL" id="SOC41527.1"/>
    </source>
</evidence>
<dbReference type="AlphaFoldDB" id="A0A285UIK7"/>
<feature type="transmembrane region" description="Helical" evidence="1">
    <location>
        <begin position="33"/>
        <end position="50"/>
    </location>
</feature>